<evidence type="ECO:0000313" key="2">
    <source>
        <dbReference type="EMBL" id="MBP3954019.1"/>
    </source>
</evidence>
<evidence type="ECO:0000256" key="1">
    <source>
        <dbReference type="SAM" id="SignalP"/>
    </source>
</evidence>
<dbReference type="EMBL" id="JAGKQQ010000001">
    <property type="protein sequence ID" value="MBP3954019.1"/>
    <property type="molecule type" value="Genomic_DNA"/>
</dbReference>
<sequence>MNRFALFFLGTLALAGCSSSQSQSTSQSPGTDAVLHEVGGLIQMCSGETGKGPKKAADLAKYQNGYPLGFQAVQSGEVVVVWGAKIGGEGEAASGPAHVIAYEKKTPTEGGWVLFQNATTKQMSAGDFASAPKAQ</sequence>
<proteinExistence type="predicted"/>
<feature type="signal peptide" evidence="1">
    <location>
        <begin position="1"/>
        <end position="15"/>
    </location>
</feature>
<feature type="chain" id="PRO_5045284883" description="Lipoprotein" evidence="1">
    <location>
        <begin position="16"/>
        <end position="135"/>
    </location>
</feature>
<organism evidence="2 3">
    <name type="scientific">Gemmata palustris</name>
    <dbReference type="NCBI Taxonomy" id="2822762"/>
    <lineage>
        <taxon>Bacteria</taxon>
        <taxon>Pseudomonadati</taxon>
        <taxon>Planctomycetota</taxon>
        <taxon>Planctomycetia</taxon>
        <taxon>Gemmatales</taxon>
        <taxon>Gemmataceae</taxon>
        <taxon>Gemmata</taxon>
    </lineage>
</organism>
<keyword evidence="1" id="KW-0732">Signal</keyword>
<evidence type="ECO:0008006" key="4">
    <source>
        <dbReference type="Google" id="ProtNLM"/>
    </source>
</evidence>
<reference evidence="2 3" key="1">
    <citation type="submission" date="2021-04" db="EMBL/GenBank/DDBJ databases">
        <authorList>
            <person name="Ivanova A."/>
        </authorList>
    </citation>
    <scope>NUCLEOTIDE SEQUENCE [LARGE SCALE GENOMIC DNA]</scope>
    <source>
        <strain evidence="2 3">G18</strain>
    </source>
</reference>
<protein>
    <recommendedName>
        <fullName evidence="4">Lipoprotein</fullName>
    </recommendedName>
</protein>
<dbReference type="PROSITE" id="PS51257">
    <property type="entry name" value="PROKAR_LIPOPROTEIN"/>
    <property type="match status" value="1"/>
</dbReference>
<dbReference type="RefSeq" id="WP_210652090.1">
    <property type="nucleotide sequence ID" value="NZ_JAGKQQ010000001.1"/>
</dbReference>
<name>A0ABS5BJY8_9BACT</name>
<evidence type="ECO:0000313" key="3">
    <source>
        <dbReference type="Proteomes" id="UP000676565"/>
    </source>
</evidence>
<comment type="caution">
    <text evidence="2">The sequence shown here is derived from an EMBL/GenBank/DDBJ whole genome shotgun (WGS) entry which is preliminary data.</text>
</comment>
<accession>A0ABS5BJY8</accession>
<gene>
    <name evidence="2" type="ORF">J8F10_01735</name>
</gene>
<keyword evidence="3" id="KW-1185">Reference proteome</keyword>
<dbReference type="Proteomes" id="UP000676565">
    <property type="component" value="Unassembled WGS sequence"/>
</dbReference>